<reference evidence="1 2" key="1">
    <citation type="submission" date="2019-08" db="EMBL/GenBank/DDBJ databases">
        <authorList>
            <person name="Liang Q."/>
        </authorList>
    </citation>
    <scope>NUCLEOTIDE SEQUENCE [LARGE SCALE GENOMIC DNA]</scope>
    <source>
        <strain evidence="1 2">V1718</strain>
    </source>
</reference>
<proteinExistence type="predicted"/>
<accession>A0A5B8XNG1</accession>
<name>A0A5B8XNG1_9DELT</name>
<organism evidence="1 2">
    <name type="scientific">Microvenator marinus</name>
    <dbReference type="NCBI Taxonomy" id="2600177"/>
    <lineage>
        <taxon>Bacteria</taxon>
        <taxon>Deltaproteobacteria</taxon>
        <taxon>Bradymonadales</taxon>
        <taxon>Microvenatoraceae</taxon>
        <taxon>Microvenator</taxon>
    </lineage>
</organism>
<gene>
    <name evidence="1" type="ORF">FRD01_04710</name>
</gene>
<dbReference type="AlphaFoldDB" id="A0A5B8XNG1"/>
<dbReference type="KEGG" id="bbae:FRD01_04710"/>
<evidence type="ECO:0000313" key="2">
    <source>
        <dbReference type="Proteomes" id="UP000321595"/>
    </source>
</evidence>
<sequence length="84" mass="9068">MTLIVSFPLRETSESNRADAAIYDTIIVSKNARLAAKAFGALLLIATCTACVFKAHLVAGTTYALITFSGFNACLDDRQEPQQK</sequence>
<evidence type="ECO:0000313" key="1">
    <source>
        <dbReference type="EMBL" id="QED26558.1"/>
    </source>
</evidence>
<keyword evidence="2" id="KW-1185">Reference proteome</keyword>
<dbReference type="Proteomes" id="UP000321595">
    <property type="component" value="Chromosome"/>
</dbReference>
<dbReference type="EMBL" id="CP042467">
    <property type="protein sequence ID" value="QED26558.1"/>
    <property type="molecule type" value="Genomic_DNA"/>
</dbReference>
<protein>
    <submittedName>
        <fullName evidence="1">Uncharacterized protein</fullName>
    </submittedName>
</protein>